<gene>
    <name evidence="2" type="ORF">HETSPECPRED_003479</name>
</gene>
<accession>A0A8H3EGP0</accession>
<sequence length="119" mass="13409">MLACSAAAGVTIETEFPEYLGENARQTHEWLIQQPREFFEDDNFNPTCTYPVHLDTKRLLNRAQGALGGGRQEASEEEEEELYQGSEGDELDEDAEDAEDQGQDETPPLRGKRAFNTSR</sequence>
<feature type="region of interest" description="Disordered" evidence="1">
    <location>
        <begin position="65"/>
        <end position="119"/>
    </location>
</feature>
<protein>
    <submittedName>
        <fullName evidence="2">Uncharacterized protein</fullName>
    </submittedName>
</protein>
<organism evidence="2 3">
    <name type="scientific">Heterodermia speciosa</name>
    <dbReference type="NCBI Taxonomy" id="116794"/>
    <lineage>
        <taxon>Eukaryota</taxon>
        <taxon>Fungi</taxon>
        <taxon>Dikarya</taxon>
        <taxon>Ascomycota</taxon>
        <taxon>Pezizomycotina</taxon>
        <taxon>Lecanoromycetes</taxon>
        <taxon>OSLEUM clade</taxon>
        <taxon>Lecanoromycetidae</taxon>
        <taxon>Caliciales</taxon>
        <taxon>Physciaceae</taxon>
        <taxon>Heterodermia</taxon>
    </lineage>
</organism>
<proteinExistence type="predicted"/>
<dbReference type="EMBL" id="CAJPDS010000002">
    <property type="protein sequence ID" value="CAF9904258.1"/>
    <property type="molecule type" value="Genomic_DNA"/>
</dbReference>
<evidence type="ECO:0000313" key="2">
    <source>
        <dbReference type="EMBL" id="CAF9904258.1"/>
    </source>
</evidence>
<evidence type="ECO:0000313" key="3">
    <source>
        <dbReference type="Proteomes" id="UP000664521"/>
    </source>
</evidence>
<name>A0A8H3EGP0_9LECA</name>
<dbReference type="Proteomes" id="UP000664521">
    <property type="component" value="Unassembled WGS sequence"/>
</dbReference>
<feature type="compositionally biased region" description="Acidic residues" evidence="1">
    <location>
        <begin position="75"/>
        <end position="103"/>
    </location>
</feature>
<dbReference type="AlphaFoldDB" id="A0A8H3EGP0"/>
<reference evidence="2" key="1">
    <citation type="submission" date="2021-03" db="EMBL/GenBank/DDBJ databases">
        <authorList>
            <person name="Tagirdzhanova G."/>
        </authorList>
    </citation>
    <scope>NUCLEOTIDE SEQUENCE</scope>
</reference>
<evidence type="ECO:0000256" key="1">
    <source>
        <dbReference type="SAM" id="MobiDB-lite"/>
    </source>
</evidence>
<keyword evidence="3" id="KW-1185">Reference proteome</keyword>
<comment type="caution">
    <text evidence="2">The sequence shown here is derived from an EMBL/GenBank/DDBJ whole genome shotgun (WGS) entry which is preliminary data.</text>
</comment>